<dbReference type="EMBL" id="BARW01039064">
    <property type="protein sequence ID" value="GAJ17698.1"/>
    <property type="molecule type" value="Genomic_DNA"/>
</dbReference>
<evidence type="ECO:0000313" key="1">
    <source>
        <dbReference type="EMBL" id="GAJ17698.1"/>
    </source>
</evidence>
<dbReference type="Gene3D" id="3.40.50.10320">
    <property type="entry name" value="LmbE-like"/>
    <property type="match status" value="1"/>
</dbReference>
<name>X1UJR4_9ZZZZ</name>
<dbReference type="AlphaFoldDB" id="X1UJR4"/>
<organism evidence="1">
    <name type="scientific">marine sediment metagenome</name>
    <dbReference type="NCBI Taxonomy" id="412755"/>
    <lineage>
        <taxon>unclassified sequences</taxon>
        <taxon>metagenomes</taxon>
        <taxon>ecological metagenomes</taxon>
    </lineage>
</organism>
<proteinExistence type="predicted"/>
<sequence>DNFGAEVKAGTIVDITSVMDTKEKMLCCHESQRNWLLKHHGIDDYVISMKKLGEKRGREINSGFAEGFRQHLGHAYPQDNILKAELSELVHIVQGE</sequence>
<accession>X1UJR4</accession>
<reference evidence="1" key="1">
    <citation type="journal article" date="2014" name="Front. Microbiol.">
        <title>High frequency of phylogenetically diverse reductive dehalogenase-homologous genes in deep subseafloor sedimentary metagenomes.</title>
        <authorList>
            <person name="Kawai M."/>
            <person name="Futagami T."/>
            <person name="Toyoda A."/>
            <person name="Takaki Y."/>
            <person name="Nishi S."/>
            <person name="Hori S."/>
            <person name="Arai W."/>
            <person name="Tsubouchi T."/>
            <person name="Morono Y."/>
            <person name="Uchiyama I."/>
            <person name="Ito T."/>
            <person name="Fujiyama A."/>
            <person name="Inagaki F."/>
            <person name="Takami H."/>
        </authorList>
    </citation>
    <scope>NUCLEOTIDE SEQUENCE</scope>
    <source>
        <strain evidence="1">Expedition CK06-06</strain>
    </source>
</reference>
<protein>
    <submittedName>
        <fullName evidence="1">Uncharacterized protein</fullName>
    </submittedName>
</protein>
<comment type="caution">
    <text evidence="1">The sequence shown here is derived from an EMBL/GenBank/DDBJ whole genome shotgun (WGS) entry which is preliminary data.</text>
</comment>
<dbReference type="InterPro" id="IPR024078">
    <property type="entry name" value="LmbE-like_dom_sf"/>
</dbReference>
<dbReference type="SUPFAM" id="SSF102588">
    <property type="entry name" value="LmbE-like"/>
    <property type="match status" value="1"/>
</dbReference>
<gene>
    <name evidence="1" type="ORF">S12H4_59677</name>
</gene>
<feature type="non-terminal residue" evidence="1">
    <location>
        <position position="1"/>
    </location>
</feature>